<dbReference type="SUPFAM" id="SSF52540">
    <property type="entry name" value="P-loop containing nucleoside triphosphate hydrolases"/>
    <property type="match status" value="1"/>
</dbReference>
<feature type="domain" description="DNA polymerase III delta subunit C-terminal" evidence="8">
    <location>
        <begin position="227"/>
        <end position="325"/>
    </location>
</feature>
<dbReference type="Proteomes" id="UP000262969">
    <property type="component" value="Unassembled WGS sequence"/>
</dbReference>
<comment type="caution">
    <text evidence="9">The sequence shown here is derived from an EMBL/GenBank/DDBJ whole genome shotgun (WGS) entry which is preliminary data.</text>
</comment>
<dbReference type="NCBIfam" id="TIGR00678">
    <property type="entry name" value="holB"/>
    <property type="match status" value="1"/>
</dbReference>
<evidence type="ECO:0000313" key="9">
    <source>
        <dbReference type="EMBL" id="HCL03740.1"/>
    </source>
</evidence>
<dbReference type="InterPro" id="IPR050238">
    <property type="entry name" value="DNA_Rep/Repair_Clamp_Loader"/>
</dbReference>
<dbReference type="PANTHER" id="PTHR11669:SF8">
    <property type="entry name" value="DNA POLYMERASE III SUBUNIT DELTA"/>
    <property type="match status" value="1"/>
</dbReference>
<keyword evidence="3" id="KW-0808">Transferase</keyword>
<dbReference type="Pfam" id="PF13177">
    <property type="entry name" value="DNA_pol3_delta2"/>
    <property type="match status" value="1"/>
</dbReference>
<evidence type="ECO:0000256" key="4">
    <source>
        <dbReference type="ARBA" id="ARBA00022695"/>
    </source>
</evidence>
<dbReference type="EMBL" id="DPVV01000505">
    <property type="protein sequence ID" value="HCL03740.1"/>
    <property type="molecule type" value="Genomic_DNA"/>
</dbReference>
<comment type="catalytic activity">
    <reaction evidence="7">
        <text>DNA(n) + a 2'-deoxyribonucleoside 5'-triphosphate = DNA(n+1) + diphosphate</text>
        <dbReference type="Rhea" id="RHEA:22508"/>
        <dbReference type="Rhea" id="RHEA-COMP:17339"/>
        <dbReference type="Rhea" id="RHEA-COMP:17340"/>
        <dbReference type="ChEBI" id="CHEBI:33019"/>
        <dbReference type="ChEBI" id="CHEBI:61560"/>
        <dbReference type="ChEBI" id="CHEBI:173112"/>
        <dbReference type="EC" id="2.7.7.7"/>
    </reaction>
</comment>
<evidence type="ECO:0000256" key="7">
    <source>
        <dbReference type="ARBA" id="ARBA00049244"/>
    </source>
</evidence>
<evidence type="ECO:0000259" key="8">
    <source>
        <dbReference type="Pfam" id="PF09115"/>
    </source>
</evidence>
<protein>
    <recommendedName>
        <fullName evidence="2">DNA polymerase III subunit delta'</fullName>
        <ecNumber evidence="1">2.7.7.7</ecNumber>
    </recommendedName>
</protein>
<dbReference type="InterPro" id="IPR008921">
    <property type="entry name" value="DNA_pol3_clamp-load_cplx_C"/>
</dbReference>
<dbReference type="Pfam" id="PF09115">
    <property type="entry name" value="DNApol3-delta_C"/>
    <property type="match status" value="1"/>
</dbReference>
<dbReference type="AlphaFoldDB" id="A0A3D2X9B4"/>
<keyword evidence="6" id="KW-0239">DNA-directed DNA polymerase</keyword>
<evidence type="ECO:0000256" key="2">
    <source>
        <dbReference type="ARBA" id="ARBA00014363"/>
    </source>
</evidence>
<evidence type="ECO:0000256" key="1">
    <source>
        <dbReference type="ARBA" id="ARBA00012417"/>
    </source>
</evidence>
<keyword evidence="5" id="KW-0235">DNA replication</keyword>
<evidence type="ECO:0000256" key="6">
    <source>
        <dbReference type="ARBA" id="ARBA00022932"/>
    </source>
</evidence>
<dbReference type="GO" id="GO:0008408">
    <property type="term" value="F:3'-5' exonuclease activity"/>
    <property type="evidence" value="ECO:0007669"/>
    <property type="project" value="InterPro"/>
</dbReference>
<dbReference type="InterPro" id="IPR027417">
    <property type="entry name" value="P-loop_NTPase"/>
</dbReference>
<keyword evidence="4" id="KW-0548">Nucleotidyltransferase</keyword>
<name>A0A3D2X9B4_9FIRM</name>
<gene>
    <name evidence="9" type="primary">holB</name>
    <name evidence="9" type="ORF">DHW61_15270</name>
</gene>
<evidence type="ECO:0000256" key="3">
    <source>
        <dbReference type="ARBA" id="ARBA00022679"/>
    </source>
</evidence>
<sequence>MNTFKDVIGHEEIVNHLQNAMKTNKVSHAYIFQGEDGIGKNFVANIFAAALLCNEHGINPCTKCKSCLQAVSGNQPDIRKITHEKASIGVDDIRLQLNNDIAIKPYVGPYKIYIIDEAEKMTEQAQNALLKTIEEPPGYAIILLLTNNSNSFLPTILSRCVLLNFKAVDKNRIKQYLVDEEHIVDYQAQISASFSGGNLGKAIKYATSERFVKMKEDIIHLMNNMEGMDLGDIAEAVKYFSENKGDNLDCLDLMLLWYRDILMFKATQDGNLLVYKEEVSTIKKQAKLSSFEGLEHIIQAFSTVKDRLNANVNFEVAMELLLLSMKESYQ</sequence>
<dbReference type="InterPro" id="IPR004622">
    <property type="entry name" value="DNA_pol_HolB"/>
</dbReference>
<evidence type="ECO:0000256" key="5">
    <source>
        <dbReference type="ARBA" id="ARBA00022705"/>
    </source>
</evidence>
<dbReference type="InterPro" id="IPR015199">
    <property type="entry name" value="DNA_pol_III_delta_C"/>
</dbReference>
<dbReference type="EC" id="2.7.7.7" evidence="1"/>
<reference evidence="9 10" key="1">
    <citation type="journal article" date="2018" name="Nat. Biotechnol.">
        <title>A standardized bacterial taxonomy based on genome phylogeny substantially revises the tree of life.</title>
        <authorList>
            <person name="Parks D.H."/>
            <person name="Chuvochina M."/>
            <person name="Waite D.W."/>
            <person name="Rinke C."/>
            <person name="Skarshewski A."/>
            <person name="Chaumeil P.A."/>
            <person name="Hugenholtz P."/>
        </authorList>
    </citation>
    <scope>NUCLEOTIDE SEQUENCE [LARGE SCALE GENOMIC DNA]</scope>
    <source>
        <strain evidence="9">UBA11728</strain>
    </source>
</reference>
<dbReference type="GO" id="GO:0009360">
    <property type="term" value="C:DNA polymerase III complex"/>
    <property type="evidence" value="ECO:0007669"/>
    <property type="project" value="InterPro"/>
</dbReference>
<dbReference type="GO" id="GO:0003887">
    <property type="term" value="F:DNA-directed DNA polymerase activity"/>
    <property type="evidence" value="ECO:0007669"/>
    <property type="project" value="UniProtKB-KW"/>
</dbReference>
<accession>A0A3D2X9B4</accession>
<proteinExistence type="predicted"/>
<dbReference type="Gene3D" id="3.40.50.300">
    <property type="entry name" value="P-loop containing nucleotide triphosphate hydrolases"/>
    <property type="match status" value="1"/>
</dbReference>
<dbReference type="GO" id="GO:0003677">
    <property type="term" value="F:DNA binding"/>
    <property type="evidence" value="ECO:0007669"/>
    <property type="project" value="InterPro"/>
</dbReference>
<dbReference type="PANTHER" id="PTHR11669">
    <property type="entry name" value="REPLICATION FACTOR C / DNA POLYMERASE III GAMMA-TAU SUBUNIT"/>
    <property type="match status" value="1"/>
</dbReference>
<dbReference type="GO" id="GO:0006261">
    <property type="term" value="P:DNA-templated DNA replication"/>
    <property type="evidence" value="ECO:0007669"/>
    <property type="project" value="TreeGrafter"/>
</dbReference>
<evidence type="ECO:0000313" key="10">
    <source>
        <dbReference type="Proteomes" id="UP000262969"/>
    </source>
</evidence>
<dbReference type="SUPFAM" id="SSF48019">
    <property type="entry name" value="post-AAA+ oligomerization domain-like"/>
    <property type="match status" value="1"/>
</dbReference>
<organism evidence="9 10">
    <name type="scientific">Lachnoclostridium phytofermentans</name>
    <dbReference type="NCBI Taxonomy" id="66219"/>
    <lineage>
        <taxon>Bacteria</taxon>
        <taxon>Bacillati</taxon>
        <taxon>Bacillota</taxon>
        <taxon>Clostridia</taxon>
        <taxon>Lachnospirales</taxon>
        <taxon>Lachnospiraceae</taxon>
    </lineage>
</organism>